<dbReference type="NCBIfam" id="TIGR02097">
    <property type="entry name" value="yccV"/>
    <property type="match status" value="1"/>
</dbReference>
<dbReference type="InterPro" id="IPR036623">
    <property type="entry name" value="Hemimethylated_DNA-bd_sf"/>
</dbReference>
<evidence type="ECO:0000256" key="1">
    <source>
        <dbReference type="NCBIfam" id="TIGR02097"/>
    </source>
</evidence>
<dbReference type="EMBL" id="CP000155">
    <property type="protein sequence ID" value="ABC27124.1"/>
    <property type="molecule type" value="Genomic_DNA"/>
</dbReference>
<dbReference type="SUPFAM" id="SSF141255">
    <property type="entry name" value="YccV-like"/>
    <property type="match status" value="1"/>
</dbReference>
<dbReference type="eggNOG" id="COG3785">
    <property type="taxonomic scope" value="Bacteria"/>
</dbReference>
<evidence type="ECO:0000259" key="2">
    <source>
        <dbReference type="SMART" id="SM00992"/>
    </source>
</evidence>
<accession>Q2SQF0</accession>
<sequence>MAQAHFFVGQLVEHNLFGYRGVVIGVDPMFNHTDAWYESVAKSRPPKDQPWYHVLVHESDHMTYVAERNLRVSLDTTQIDHPLLGAYFDRYDGARYFPRHSMH</sequence>
<dbReference type="RefSeq" id="WP_011394201.1">
    <property type="nucleotide sequence ID" value="NC_007645.1"/>
</dbReference>
<reference evidence="3 4" key="1">
    <citation type="journal article" date="2005" name="Nucleic Acids Res.">
        <title>Genomic blueprint of Hahella chejuensis, a marine microbe producing an algicidal agent.</title>
        <authorList>
            <person name="Jeong H."/>
            <person name="Yim J.H."/>
            <person name="Lee C."/>
            <person name="Choi S.-H."/>
            <person name="Park Y.K."/>
            <person name="Yoon S.H."/>
            <person name="Hur C.-G."/>
            <person name="Kang H.-Y."/>
            <person name="Kim D."/>
            <person name="Lee H.H."/>
            <person name="Park K.H."/>
            <person name="Park S.-H."/>
            <person name="Park H.-S."/>
            <person name="Lee H.K."/>
            <person name="Oh T.K."/>
            <person name="Kim J.F."/>
        </authorList>
    </citation>
    <scope>NUCLEOTIDE SEQUENCE [LARGE SCALE GENOMIC DNA]</scope>
    <source>
        <strain evidence="3 4">KCTC 2396</strain>
    </source>
</reference>
<feature type="domain" description="Hemimethylated DNA-binding" evidence="2">
    <location>
        <begin position="3"/>
        <end position="99"/>
    </location>
</feature>
<dbReference type="PANTHER" id="PTHR48439:SF1">
    <property type="entry name" value="HEMIMETHYLATED DNA-BINDING DOMAIN-CONTAINING PROTEIN"/>
    <property type="match status" value="1"/>
</dbReference>
<dbReference type="Pfam" id="PF08755">
    <property type="entry name" value="YccV-like"/>
    <property type="match status" value="1"/>
</dbReference>
<dbReference type="InterPro" id="IPR053189">
    <property type="entry name" value="Clp_protease_adapter_ClpF"/>
</dbReference>
<gene>
    <name evidence="3" type="ordered locus">HCH_00208</name>
</gene>
<organism evidence="3 4">
    <name type="scientific">Hahella chejuensis (strain KCTC 2396)</name>
    <dbReference type="NCBI Taxonomy" id="349521"/>
    <lineage>
        <taxon>Bacteria</taxon>
        <taxon>Pseudomonadati</taxon>
        <taxon>Pseudomonadota</taxon>
        <taxon>Gammaproteobacteria</taxon>
        <taxon>Oceanospirillales</taxon>
        <taxon>Hahellaceae</taxon>
        <taxon>Hahella</taxon>
    </lineage>
</organism>
<dbReference type="AlphaFoldDB" id="Q2SQF0"/>
<evidence type="ECO:0000313" key="3">
    <source>
        <dbReference type="EMBL" id="ABC27124.1"/>
    </source>
</evidence>
<dbReference type="Proteomes" id="UP000000238">
    <property type="component" value="Chromosome"/>
</dbReference>
<name>Q2SQF0_HAHCH</name>
<keyword evidence="4" id="KW-1185">Reference proteome</keyword>
<protein>
    <recommendedName>
        <fullName evidence="1">Heat shock protein HspQ</fullName>
    </recommendedName>
</protein>
<dbReference type="STRING" id="349521.HCH_00208"/>
<proteinExistence type="predicted"/>
<evidence type="ECO:0000313" key="4">
    <source>
        <dbReference type="Proteomes" id="UP000000238"/>
    </source>
</evidence>
<dbReference type="SMART" id="SM00992">
    <property type="entry name" value="YccV-like"/>
    <property type="match status" value="1"/>
</dbReference>
<dbReference type="InterPro" id="IPR011722">
    <property type="entry name" value="Hemimethylated_DNA-bd_dom"/>
</dbReference>
<dbReference type="HOGENOM" id="CLU_123865_0_1_6"/>
<dbReference type="PANTHER" id="PTHR48439">
    <property type="entry name" value="HEMIMETHYLATED DNA-BINDING DOMAIN-CONTAINING PROTEIN"/>
    <property type="match status" value="1"/>
</dbReference>
<dbReference type="OrthoDB" id="9806050at2"/>
<dbReference type="GO" id="GO:0003677">
    <property type="term" value="F:DNA binding"/>
    <property type="evidence" value="ECO:0007669"/>
    <property type="project" value="UniProtKB-UniRule"/>
</dbReference>
<dbReference type="Gene3D" id="2.30.30.390">
    <property type="entry name" value="Hemimethylated DNA-binding domain"/>
    <property type="match status" value="1"/>
</dbReference>
<dbReference type="KEGG" id="hch:HCH_00208"/>